<feature type="region of interest" description="Disordered" evidence="1">
    <location>
        <begin position="66"/>
        <end position="158"/>
    </location>
</feature>
<proteinExistence type="predicted"/>
<feature type="compositionally biased region" description="Basic residues" evidence="1">
    <location>
        <begin position="149"/>
        <end position="158"/>
    </location>
</feature>
<reference evidence="2 3" key="1">
    <citation type="journal article" date="2021" name="Sci. Rep.">
        <title>Genome sequencing of the multicellular alga Astrephomene provides insights into convergent evolution of germ-soma differentiation.</title>
        <authorList>
            <person name="Yamashita S."/>
            <person name="Yamamoto K."/>
            <person name="Matsuzaki R."/>
            <person name="Suzuki S."/>
            <person name="Yamaguchi H."/>
            <person name="Hirooka S."/>
            <person name="Minakuchi Y."/>
            <person name="Miyagishima S."/>
            <person name="Kawachi M."/>
            <person name="Toyoda A."/>
            <person name="Nozaki H."/>
        </authorList>
    </citation>
    <scope>NUCLEOTIDE SEQUENCE [LARGE SCALE GENOMIC DNA]</scope>
    <source>
        <strain evidence="2 3">NIES-4017</strain>
    </source>
</reference>
<comment type="caution">
    <text evidence="2">The sequence shown here is derived from an EMBL/GenBank/DDBJ whole genome shotgun (WGS) entry which is preliminary data.</text>
</comment>
<evidence type="ECO:0000256" key="1">
    <source>
        <dbReference type="SAM" id="MobiDB-lite"/>
    </source>
</evidence>
<protein>
    <submittedName>
        <fullName evidence="2">Uncharacterized protein</fullName>
    </submittedName>
</protein>
<dbReference type="Proteomes" id="UP001054857">
    <property type="component" value="Unassembled WGS sequence"/>
</dbReference>
<evidence type="ECO:0000313" key="2">
    <source>
        <dbReference type="EMBL" id="GFR40223.1"/>
    </source>
</evidence>
<feature type="compositionally biased region" description="Low complexity" evidence="1">
    <location>
        <begin position="78"/>
        <end position="98"/>
    </location>
</feature>
<dbReference type="AlphaFoldDB" id="A0AAD3DGG1"/>
<organism evidence="2 3">
    <name type="scientific">Astrephomene gubernaculifera</name>
    <dbReference type="NCBI Taxonomy" id="47775"/>
    <lineage>
        <taxon>Eukaryota</taxon>
        <taxon>Viridiplantae</taxon>
        <taxon>Chlorophyta</taxon>
        <taxon>core chlorophytes</taxon>
        <taxon>Chlorophyceae</taxon>
        <taxon>CS clade</taxon>
        <taxon>Chlamydomonadales</taxon>
        <taxon>Astrephomenaceae</taxon>
        <taxon>Astrephomene</taxon>
    </lineage>
</organism>
<feature type="compositionally biased region" description="Basic residues" evidence="1">
    <location>
        <begin position="103"/>
        <end position="113"/>
    </location>
</feature>
<name>A0AAD3DGG1_9CHLO</name>
<sequence length="158" mass="17223">MASHTFCRAKPQKQRPCSASEALTIVQELLANGISSLPDDVRSNLYNVETELEVLKGFSEDLTGAARQQPAATLGTEAAQPAAVAQPANVAQPAAAGVVDKKERRKDKKHKDREKKGTSDAGAKEHKKEKERPDKRKAEGSAYEDKEKRKSKKQKTAS</sequence>
<feature type="compositionally biased region" description="Basic and acidic residues" evidence="1">
    <location>
        <begin position="114"/>
        <end position="148"/>
    </location>
</feature>
<gene>
    <name evidence="2" type="ORF">Agub_g790</name>
</gene>
<accession>A0AAD3DGG1</accession>
<evidence type="ECO:0000313" key="3">
    <source>
        <dbReference type="Proteomes" id="UP001054857"/>
    </source>
</evidence>
<keyword evidence="3" id="KW-1185">Reference proteome</keyword>
<dbReference type="EMBL" id="BMAR01000001">
    <property type="protein sequence ID" value="GFR40223.1"/>
    <property type="molecule type" value="Genomic_DNA"/>
</dbReference>